<dbReference type="InterPro" id="IPR058193">
    <property type="entry name" value="VanY/YodJ_core_dom"/>
</dbReference>
<dbReference type="Proteomes" id="UP000627715">
    <property type="component" value="Unassembled WGS sequence"/>
</dbReference>
<evidence type="ECO:0000259" key="1">
    <source>
        <dbReference type="Pfam" id="PF02557"/>
    </source>
</evidence>
<comment type="caution">
    <text evidence="2">The sequence shown here is derived from an EMBL/GenBank/DDBJ whole genome shotgun (WGS) entry which is preliminary data.</text>
</comment>
<proteinExistence type="predicted"/>
<dbReference type="InterPro" id="IPR052179">
    <property type="entry name" value="DD-CPase-like"/>
</dbReference>
<dbReference type="PANTHER" id="PTHR34385:SF1">
    <property type="entry name" value="PEPTIDOGLYCAN L-ALANYL-D-GLUTAMATE ENDOPEPTIDASE CWLK"/>
    <property type="match status" value="1"/>
</dbReference>
<accession>A0A916QN49</accession>
<dbReference type="CDD" id="cd14852">
    <property type="entry name" value="LD-carboxypeptidase"/>
    <property type="match status" value="1"/>
</dbReference>
<keyword evidence="3" id="KW-1185">Reference proteome</keyword>
<organism evidence="2 3">
    <name type="scientific">Pseudohongiella nitratireducens</name>
    <dbReference type="NCBI Taxonomy" id="1768907"/>
    <lineage>
        <taxon>Bacteria</taxon>
        <taxon>Pseudomonadati</taxon>
        <taxon>Pseudomonadota</taxon>
        <taxon>Gammaproteobacteria</taxon>
        <taxon>Pseudomonadales</taxon>
        <taxon>Pseudohongiellaceae</taxon>
        <taxon>Pseudohongiella</taxon>
    </lineage>
</organism>
<dbReference type="RefSeq" id="WP_229694681.1">
    <property type="nucleotide sequence ID" value="NZ_BMIY01000011.1"/>
</dbReference>
<dbReference type="EMBL" id="BMIY01000011">
    <property type="protein sequence ID" value="GFZ81199.1"/>
    <property type="molecule type" value="Genomic_DNA"/>
</dbReference>
<dbReference type="SUPFAM" id="SSF55166">
    <property type="entry name" value="Hedgehog/DD-peptidase"/>
    <property type="match status" value="1"/>
</dbReference>
<evidence type="ECO:0000313" key="2">
    <source>
        <dbReference type="EMBL" id="GFZ81199.1"/>
    </source>
</evidence>
<dbReference type="PANTHER" id="PTHR34385">
    <property type="entry name" value="D-ALANYL-D-ALANINE CARBOXYPEPTIDASE"/>
    <property type="match status" value="1"/>
</dbReference>
<protein>
    <submittedName>
        <fullName evidence="2">Peptidase</fullName>
    </submittedName>
</protein>
<reference evidence="2" key="1">
    <citation type="journal article" date="2014" name="Int. J. Syst. Evol. Microbiol.">
        <title>Complete genome sequence of Corynebacterium casei LMG S-19264T (=DSM 44701T), isolated from a smear-ripened cheese.</title>
        <authorList>
            <consortium name="US DOE Joint Genome Institute (JGI-PGF)"/>
            <person name="Walter F."/>
            <person name="Albersmeier A."/>
            <person name="Kalinowski J."/>
            <person name="Ruckert C."/>
        </authorList>
    </citation>
    <scope>NUCLEOTIDE SEQUENCE</scope>
    <source>
        <strain evidence="2">CGMCC 1.15425</strain>
    </source>
</reference>
<dbReference type="AlphaFoldDB" id="A0A916QN49"/>
<dbReference type="InterPro" id="IPR009045">
    <property type="entry name" value="Zn_M74/Hedgehog-like"/>
</dbReference>
<evidence type="ECO:0000313" key="3">
    <source>
        <dbReference type="Proteomes" id="UP000627715"/>
    </source>
</evidence>
<gene>
    <name evidence="2" type="ORF">GCM10011403_25460</name>
</gene>
<sequence length="192" mass="21679">MVNETLQRLETPDEQSLARLHEGLSLPEMHECLGIPPDYAEITGLIFFAEPESLAIVGEDCFGRLLRLEPTAREAWEEMRSAAAGDGVDLLPVSGFRSHYYQADLLRRKIRDGRALSELLTVNAAPGYSEHHSGRALDITTVDTPPLQIQFEETGAFAWLQKNAAQFQFSLSYPKERSGIISYEPWHWCFNQ</sequence>
<dbReference type="GO" id="GO:0008233">
    <property type="term" value="F:peptidase activity"/>
    <property type="evidence" value="ECO:0007669"/>
    <property type="project" value="InterPro"/>
</dbReference>
<reference evidence="2" key="2">
    <citation type="submission" date="2020-09" db="EMBL/GenBank/DDBJ databases">
        <authorList>
            <person name="Sun Q."/>
            <person name="Zhou Y."/>
        </authorList>
    </citation>
    <scope>NUCLEOTIDE SEQUENCE</scope>
    <source>
        <strain evidence="2">CGMCC 1.15425</strain>
    </source>
</reference>
<feature type="domain" description="D-alanyl-D-alanine carboxypeptidase-like core" evidence="1">
    <location>
        <begin position="67"/>
        <end position="190"/>
    </location>
</feature>
<dbReference type="GO" id="GO:0006508">
    <property type="term" value="P:proteolysis"/>
    <property type="evidence" value="ECO:0007669"/>
    <property type="project" value="InterPro"/>
</dbReference>
<name>A0A916QN49_9GAMM</name>
<dbReference type="InterPro" id="IPR003709">
    <property type="entry name" value="VanY-like_core_dom"/>
</dbReference>
<dbReference type="Gene3D" id="3.30.1380.10">
    <property type="match status" value="1"/>
</dbReference>
<dbReference type="Pfam" id="PF02557">
    <property type="entry name" value="VanY"/>
    <property type="match status" value="1"/>
</dbReference>